<dbReference type="EC" id="2.4.-.-" evidence="1"/>
<dbReference type="GO" id="GO:0016757">
    <property type="term" value="F:glycosyltransferase activity"/>
    <property type="evidence" value="ECO:0007669"/>
    <property type="project" value="UniProtKB-KW"/>
</dbReference>
<dbReference type="CDD" id="cd03801">
    <property type="entry name" value="GT4_PimA-like"/>
    <property type="match status" value="1"/>
</dbReference>
<gene>
    <name evidence="1" type="ORF">ACFQE0_20725</name>
</gene>
<keyword evidence="2" id="KW-1185">Reference proteome</keyword>
<proteinExistence type="predicted"/>
<dbReference type="SUPFAM" id="SSF53756">
    <property type="entry name" value="UDP-Glycosyltransferase/glycogen phosphorylase"/>
    <property type="match status" value="1"/>
</dbReference>
<keyword evidence="1" id="KW-0328">Glycosyltransferase</keyword>
<organism evidence="1 2">
    <name type="scientific">Methylobacterium komagatae</name>
    <dbReference type="NCBI Taxonomy" id="374425"/>
    <lineage>
        <taxon>Bacteria</taxon>
        <taxon>Pseudomonadati</taxon>
        <taxon>Pseudomonadota</taxon>
        <taxon>Alphaproteobacteria</taxon>
        <taxon>Hyphomicrobiales</taxon>
        <taxon>Methylobacteriaceae</taxon>
        <taxon>Methylobacterium</taxon>
    </lineage>
</organism>
<sequence length="778" mass="87089">MKMLSRAMSWIGARTTGRQATKETDLIEETDFIEEIDLITQSGLFDERWYQATYPDVVGFPGGSLAHYLNYGGGEGRAPGPRFDPRAYLIANPDVAEPGTNLLLHYLREGKREGHTLPPIPHDAEPIGSNDDLDVFDPNAVAEGVGLPLAKVVWSPEDLWQPNDLMSGARLVLELLRRYRNLQPRSPTALRDGPGGAFAQWAKQEGLAQLGFGASAADWIDAAFAARIDTAARETLYADVAFRQARPLFLLPNCALPTSRRLFKDVYVGRLSLESVWWFLLANAEDTQAALCETWAITPEWQAAVPDGGTVFGVVQLAEWVAETYQCRDAGIFAQTFPRLLGDAAQLRLAYAARPDWQALFPRATQDRGEAAAFLHRLGDSRSDLHFLPRAWLAERQPRDLADDLTRPGLNILGHFTYPSGLRTSVEHIVEGLNRQGIATALRDVPVIRNAKETFARDFHDLEVYDTTLIHVQPEPLFDRVYEIAGLMPRQPRTYRIGYWYWEFDEIPPSWNRVALQCDEFWTATEFIATGLRKRYRQPVRVLTPGAEIAPFKRTPRPAFGVRDDEFVFLFVFHMTSVMDRKNPLGLIAAFRQAFPEGTGPRLIIKTAFGDQHPAELDRLQAAAHGAAITIIDRVSSRDETLSLMACADAYVSLHRSEGLGLTMAEAMLLGRPVVATRFSGNLDFMNDENSLLVDCDLVTIEKDIAPYRAGQTWAEPNVTHAAHLMRKLYDDPEWGRKLGARAKIDLEHRLCSNVTGQKMVQRLAEIAAERRSKAATD</sequence>
<name>A0ABW2BPB7_9HYPH</name>
<evidence type="ECO:0000313" key="2">
    <source>
        <dbReference type="Proteomes" id="UP001596292"/>
    </source>
</evidence>
<dbReference type="Proteomes" id="UP001596292">
    <property type="component" value="Unassembled WGS sequence"/>
</dbReference>
<comment type="caution">
    <text evidence="1">The sequence shown here is derived from an EMBL/GenBank/DDBJ whole genome shotgun (WGS) entry which is preliminary data.</text>
</comment>
<dbReference type="RefSeq" id="WP_378973010.1">
    <property type="nucleotide sequence ID" value="NZ_JBHSWN010000001.1"/>
</dbReference>
<dbReference type="Pfam" id="PF13692">
    <property type="entry name" value="Glyco_trans_1_4"/>
    <property type="match status" value="1"/>
</dbReference>
<dbReference type="PANTHER" id="PTHR46656:SF3">
    <property type="entry name" value="PUTATIVE-RELATED"/>
    <property type="match status" value="1"/>
</dbReference>
<dbReference type="EMBL" id="JBHSWN010000001">
    <property type="protein sequence ID" value="MFC6791806.1"/>
    <property type="molecule type" value="Genomic_DNA"/>
</dbReference>
<dbReference type="Gene3D" id="3.40.50.2000">
    <property type="entry name" value="Glycogen Phosphorylase B"/>
    <property type="match status" value="1"/>
</dbReference>
<reference evidence="2" key="1">
    <citation type="journal article" date="2019" name="Int. J. Syst. Evol. Microbiol.">
        <title>The Global Catalogue of Microorganisms (GCM) 10K type strain sequencing project: providing services to taxonomists for standard genome sequencing and annotation.</title>
        <authorList>
            <consortium name="The Broad Institute Genomics Platform"/>
            <consortium name="The Broad Institute Genome Sequencing Center for Infectious Disease"/>
            <person name="Wu L."/>
            <person name="Ma J."/>
        </authorList>
    </citation>
    <scope>NUCLEOTIDE SEQUENCE [LARGE SCALE GENOMIC DNA]</scope>
    <source>
        <strain evidence="2">CCUG 48316</strain>
    </source>
</reference>
<evidence type="ECO:0000313" key="1">
    <source>
        <dbReference type="EMBL" id="MFC6791806.1"/>
    </source>
</evidence>
<keyword evidence="1" id="KW-0808">Transferase</keyword>
<protein>
    <submittedName>
        <fullName evidence="1">Glycosyltransferase family 4 protein</fullName>
        <ecNumber evidence="1">2.4.-.-</ecNumber>
    </submittedName>
</protein>
<dbReference type="PANTHER" id="PTHR46656">
    <property type="entry name" value="PUTATIVE-RELATED"/>
    <property type="match status" value="1"/>
</dbReference>
<accession>A0ABW2BPB7</accession>